<dbReference type="Gene3D" id="2.170.130.10">
    <property type="entry name" value="TonB-dependent receptor, plug domain"/>
    <property type="match status" value="1"/>
</dbReference>
<name>A0ABX7PWT2_9BACT</name>
<feature type="compositionally biased region" description="Polar residues" evidence="4">
    <location>
        <begin position="98"/>
        <end position="109"/>
    </location>
</feature>
<comment type="subcellular location">
    <subcellularLocation>
        <location evidence="1">Cell outer membrane</location>
    </subcellularLocation>
</comment>
<feature type="region of interest" description="Disordered" evidence="4">
    <location>
        <begin position="45"/>
        <end position="111"/>
    </location>
</feature>
<accession>A0ABX7PWT2</accession>
<dbReference type="InterPro" id="IPR036942">
    <property type="entry name" value="Beta-barrel_TonB_sf"/>
</dbReference>
<organism evidence="5 6">
    <name type="scientific">Candidatus Methylacidiphilum infernorum</name>
    <dbReference type="NCBI Taxonomy" id="511746"/>
    <lineage>
        <taxon>Bacteria</taxon>
        <taxon>Pseudomonadati</taxon>
        <taxon>Verrucomicrobiota</taxon>
        <taxon>Methylacidiphilae</taxon>
        <taxon>Methylacidiphilales</taxon>
        <taxon>Methylacidiphilaceae</taxon>
        <taxon>Methylacidiphilum (ex Ratnadevi et al. 2023)</taxon>
    </lineage>
</organism>
<evidence type="ECO:0000256" key="3">
    <source>
        <dbReference type="ARBA" id="ARBA00023237"/>
    </source>
</evidence>
<protein>
    <submittedName>
        <fullName evidence="5">TonB-dependent receptor</fullName>
    </submittedName>
</protein>
<evidence type="ECO:0000313" key="6">
    <source>
        <dbReference type="Proteomes" id="UP000663088"/>
    </source>
</evidence>
<evidence type="ECO:0000256" key="2">
    <source>
        <dbReference type="ARBA" id="ARBA00023136"/>
    </source>
</evidence>
<evidence type="ECO:0000256" key="1">
    <source>
        <dbReference type="ARBA" id="ARBA00004442"/>
    </source>
</evidence>
<dbReference type="InterPro" id="IPR037066">
    <property type="entry name" value="Plug_dom_sf"/>
</dbReference>
<sequence>MGEFYFDTVLEEEIMINKSIERWFILFLSVCFLVHGNLFAQEQEDNPTASTTEGASGEGGQQQGKKKKKQADQAEQDYPPIYNQREAPGGRISMPEVTVQTTTPPSSAETFGAPNAAVLPTEQGPISSTYGIPMSVMDTPRQVTPVNQTMMKASGVVYQGYLDPLSVSQLLPTAYTELNWGMGNAVTIRGRQALPYFNGIEMTLQNDSMAGVPFSWNMIESMDITEGPANAVFGATQPTPGSVNYITKQPYFDKFRGYIWDTTGMYNQYLWGADVGGPVNDKVAWRFSYMGQEQGSYYNNIYNNQQNFYVAIGAKPYENYTVDFYGDFGTYSFMPQLADQINRPTNALIDNGLYTAGMLPPGALAGTLISPFFVPVNRRADIVNPEGGGEAMTGMLQLIQHVKVSDNIEVVNNTFFWYTRSAWIEPSLYVAAYLSGDYEVDNRTEVRVNFETPLEQTAPEKGQKEMKEYKETAKSEGDEEVKKSFWEGAIGEMLMRHNIDTGIEWHYQRNLDYFGDAFWNAGNVWSMMTTNPLTWNATMLIPFVKAIDNPKGPAGGEWQIPGAPPGWFYEPLNGASGSTDCNYWTVNPFYQHNIDWTSKFSLLFGARANFYFVDASTPPGPVGAPFAHFSTAALAPLVNISPVYKPFPWMTAYFDYNWLQTTNAAVIGGYAPTFQPNSFSEVNQLIEGGLKFNILKDKMYITTAAFTQNQILNNLGFLPNGAPLPATPTTVEGFEINASYQPDRHFWARLGYIYMRAVEEWSSFPPGLHGPSMRQLTPILPYYTGVPIAGGPFINLPFPISGTMPSSNYAFIGFPDQYFSGTVTYTSDVGLGITLGAIVMSDQYLNYWYNTKIPTQFILNAQIFYSQPKWEARLYLYNFTDEKYWLPFGLGSAGSRAFNMSSIIAGWPFWIEGTVAWKF</sequence>
<keyword evidence="5" id="KW-0675">Receptor</keyword>
<keyword evidence="3" id="KW-0998">Cell outer membrane</keyword>
<dbReference type="SUPFAM" id="SSF56935">
    <property type="entry name" value="Porins"/>
    <property type="match status" value="1"/>
</dbReference>
<evidence type="ECO:0000313" key="5">
    <source>
        <dbReference type="EMBL" id="QSR87026.1"/>
    </source>
</evidence>
<dbReference type="Proteomes" id="UP000663088">
    <property type="component" value="Chromosome"/>
</dbReference>
<dbReference type="EMBL" id="CP065956">
    <property type="protein sequence ID" value="QSR87026.1"/>
    <property type="molecule type" value="Genomic_DNA"/>
</dbReference>
<reference evidence="5 6" key="1">
    <citation type="submission" date="2020-12" db="EMBL/GenBank/DDBJ databases">
        <authorList>
            <person name="Awala S.I."/>
            <person name="Gwak J.-H."/>
            <person name="Kim S.-J."/>
            <person name="Rhee S.-K."/>
        </authorList>
    </citation>
    <scope>NUCLEOTIDE SEQUENCE [LARGE SCALE GENOMIC DNA]</scope>
    <source>
        <strain evidence="5 6">IT5</strain>
    </source>
</reference>
<keyword evidence="6" id="KW-1185">Reference proteome</keyword>
<proteinExistence type="predicted"/>
<keyword evidence="2" id="KW-0472">Membrane</keyword>
<dbReference type="Gene3D" id="2.40.170.20">
    <property type="entry name" value="TonB-dependent receptor, beta-barrel domain"/>
    <property type="match status" value="1"/>
</dbReference>
<gene>
    <name evidence="5" type="ORF">EM20IM_01280</name>
</gene>
<evidence type="ECO:0000256" key="4">
    <source>
        <dbReference type="SAM" id="MobiDB-lite"/>
    </source>
</evidence>